<evidence type="ECO:0000313" key="1">
    <source>
        <dbReference type="EMBL" id="VUZ43617.1"/>
    </source>
</evidence>
<proteinExistence type="predicted"/>
<reference evidence="1 2" key="1">
    <citation type="submission" date="2019-07" db="EMBL/GenBank/DDBJ databases">
        <authorList>
            <person name="Jastrzebski P J."/>
            <person name="Paukszto L."/>
            <person name="Jastrzebski P J."/>
        </authorList>
    </citation>
    <scope>NUCLEOTIDE SEQUENCE [LARGE SCALE GENOMIC DNA]</scope>
    <source>
        <strain evidence="1 2">WMS-il1</strain>
    </source>
</reference>
<evidence type="ECO:0000313" key="2">
    <source>
        <dbReference type="Proteomes" id="UP000321570"/>
    </source>
</evidence>
<dbReference type="AlphaFoldDB" id="A0A564Y8J1"/>
<name>A0A564Y8J1_HYMDI</name>
<dbReference type="Proteomes" id="UP000321570">
    <property type="component" value="Unassembled WGS sequence"/>
</dbReference>
<accession>A0A564Y8J1</accession>
<dbReference type="EMBL" id="CABIJS010000111">
    <property type="protein sequence ID" value="VUZ43617.1"/>
    <property type="molecule type" value="Genomic_DNA"/>
</dbReference>
<sequence>ISHRSEKVSIPRTIVADTAWSALLLASLVYTGPSFSYNRPDQLKHAYDYILMRVLIQSDTHNTHTPVDPSSSNTSPVAQSFSSNSLFSLETLY</sequence>
<organism evidence="1 2">
    <name type="scientific">Hymenolepis diminuta</name>
    <name type="common">Rat tapeworm</name>
    <dbReference type="NCBI Taxonomy" id="6216"/>
    <lineage>
        <taxon>Eukaryota</taxon>
        <taxon>Metazoa</taxon>
        <taxon>Spiralia</taxon>
        <taxon>Lophotrochozoa</taxon>
        <taxon>Platyhelminthes</taxon>
        <taxon>Cestoda</taxon>
        <taxon>Eucestoda</taxon>
        <taxon>Cyclophyllidea</taxon>
        <taxon>Hymenolepididae</taxon>
        <taxon>Hymenolepis</taxon>
    </lineage>
</organism>
<gene>
    <name evidence="1" type="ORF">WMSIL1_LOCUS4009</name>
</gene>
<keyword evidence="2" id="KW-1185">Reference proteome</keyword>
<feature type="non-terminal residue" evidence="1">
    <location>
        <position position="1"/>
    </location>
</feature>
<protein>
    <submittedName>
        <fullName evidence="1">Uncharacterized protein</fullName>
    </submittedName>
</protein>